<keyword evidence="5" id="KW-1133">Transmembrane helix</keyword>
<gene>
    <name evidence="6" type="ORF">L249_8168</name>
</gene>
<comment type="subcellular location">
    <subcellularLocation>
        <location evidence="1">Mitochondrion inner membrane</location>
    </subcellularLocation>
</comment>
<evidence type="ECO:0000256" key="4">
    <source>
        <dbReference type="ARBA" id="ARBA00023136"/>
    </source>
</evidence>
<keyword evidence="3" id="KW-0496">Mitochondrion</keyword>
<evidence type="ECO:0000313" key="7">
    <source>
        <dbReference type="Proteomes" id="UP000253664"/>
    </source>
</evidence>
<sequence length="114" mass="13620">MFISHIDITAPDRNPNDRKVSRNKVSLDEGLHTLPLSYNLRWGTFLMIDKKNTVPEHQRFYQHAYRRHTRLWQIHPRSRYYMIPYLIVLWGSFGATMYAAGRKVCGYNTWFGKT</sequence>
<keyword evidence="2" id="KW-0999">Mitochondrion inner membrane</keyword>
<protein>
    <submittedName>
        <fullName evidence="6">Uncharacterized protein</fullName>
    </submittedName>
</protein>
<dbReference type="STRING" id="1330021.A0A367LHR6"/>
<dbReference type="OrthoDB" id="5511599at2759"/>
<proteinExistence type="predicted"/>
<evidence type="ECO:0000313" key="6">
    <source>
        <dbReference type="EMBL" id="RCI13937.1"/>
    </source>
</evidence>
<evidence type="ECO:0000256" key="3">
    <source>
        <dbReference type="ARBA" id="ARBA00023128"/>
    </source>
</evidence>
<keyword evidence="5" id="KW-0812">Transmembrane</keyword>
<reference evidence="6 7" key="1">
    <citation type="journal article" date="2015" name="BMC Genomics">
        <title>Insights from the genome of Ophiocordyceps polyrhachis-furcata to pathogenicity and host specificity in insect fungi.</title>
        <authorList>
            <person name="Wichadakul D."/>
            <person name="Kobmoo N."/>
            <person name="Ingsriswang S."/>
            <person name="Tangphatsornruang S."/>
            <person name="Chantasingh D."/>
            <person name="Luangsa-ard J.J."/>
            <person name="Eurwilaichitr L."/>
        </authorList>
    </citation>
    <scope>NUCLEOTIDE SEQUENCE [LARGE SCALE GENOMIC DNA]</scope>
    <source>
        <strain evidence="6 7">BCC 54312</strain>
    </source>
</reference>
<evidence type="ECO:0000256" key="2">
    <source>
        <dbReference type="ARBA" id="ARBA00022792"/>
    </source>
</evidence>
<dbReference type="Proteomes" id="UP000253664">
    <property type="component" value="Unassembled WGS sequence"/>
</dbReference>
<keyword evidence="4 5" id="KW-0472">Membrane</keyword>
<evidence type="ECO:0000256" key="1">
    <source>
        <dbReference type="ARBA" id="ARBA00004273"/>
    </source>
</evidence>
<name>A0A367LHR6_9HYPO</name>
<accession>A0A367LHR6</accession>
<dbReference type="GO" id="GO:0005743">
    <property type="term" value="C:mitochondrial inner membrane"/>
    <property type="evidence" value="ECO:0007669"/>
    <property type="project" value="UniProtKB-SubCell"/>
</dbReference>
<organism evidence="6 7">
    <name type="scientific">Ophiocordyceps polyrhachis-furcata BCC 54312</name>
    <dbReference type="NCBI Taxonomy" id="1330021"/>
    <lineage>
        <taxon>Eukaryota</taxon>
        <taxon>Fungi</taxon>
        <taxon>Dikarya</taxon>
        <taxon>Ascomycota</taxon>
        <taxon>Pezizomycotina</taxon>
        <taxon>Sordariomycetes</taxon>
        <taxon>Hypocreomycetidae</taxon>
        <taxon>Hypocreales</taxon>
        <taxon>Ophiocordycipitaceae</taxon>
        <taxon>Ophiocordyceps</taxon>
    </lineage>
</organism>
<evidence type="ECO:0000256" key="5">
    <source>
        <dbReference type="SAM" id="Phobius"/>
    </source>
</evidence>
<dbReference type="AlphaFoldDB" id="A0A367LHR6"/>
<keyword evidence="7" id="KW-1185">Reference proteome</keyword>
<comment type="caution">
    <text evidence="6">The sequence shown here is derived from an EMBL/GenBank/DDBJ whole genome shotgun (WGS) entry which is preliminary data.</text>
</comment>
<dbReference type="Pfam" id="PF02238">
    <property type="entry name" value="COX7a"/>
    <property type="match status" value="1"/>
</dbReference>
<dbReference type="EMBL" id="LKCN02000005">
    <property type="protein sequence ID" value="RCI13937.1"/>
    <property type="molecule type" value="Genomic_DNA"/>
</dbReference>
<dbReference type="InterPro" id="IPR039297">
    <property type="entry name" value="COX7a"/>
</dbReference>
<feature type="transmembrane region" description="Helical" evidence="5">
    <location>
        <begin position="80"/>
        <end position="100"/>
    </location>
</feature>